<dbReference type="PANTHER" id="PTHR43861">
    <property type="entry name" value="TRANS-ACONITATE 2-METHYLTRANSFERASE-RELATED"/>
    <property type="match status" value="1"/>
</dbReference>
<keyword evidence="1" id="KW-0808">Transferase</keyword>
<dbReference type="InterPro" id="IPR029063">
    <property type="entry name" value="SAM-dependent_MTases_sf"/>
</dbReference>
<evidence type="ECO:0000313" key="2">
    <source>
        <dbReference type="Proteomes" id="UP000004508"/>
    </source>
</evidence>
<dbReference type="Pfam" id="PF13489">
    <property type="entry name" value="Methyltransf_23"/>
    <property type="match status" value="1"/>
</dbReference>
<proteinExistence type="predicted"/>
<dbReference type="eggNOG" id="COG2226">
    <property type="taxonomic scope" value="Bacteria"/>
</dbReference>
<protein>
    <submittedName>
        <fullName evidence="1">Methyltransferase type 11</fullName>
    </submittedName>
</protein>
<dbReference type="GO" id="GO:0008168">
    <property type="term" value="F:methyltransferase activity"/>
    <property type="evidence" value="ECO:0007669"/>
    <property type="project" value="UniProtKB-KW"/>
</dbReference>
<dbReference type="Proteomes" id="UP000004508">
    <property type="component" value="Unassembled WGS sequence"/>
</dbReference>
<evidence type="ECO:0000313" key="1">
    <source>
        <dbReference type="EMBL" id="EFH88733.1"/>
    </source>
</evidence>
<dbReference type="RefSeq" id="WP_007904898.1">
    <property type="nucleotide sequence ID" value="NZ_ADVG01000001.1"/>
</dbReference>
<dbReference type="Gene3D" id="3.40.50.150">
    <property type="entry name" value="Vaccinia Virus protein VP39"/>
    <property type="match status" value="1"/>
</dbReference>
<dbReference type="SUPFAM" id="SSF53335">
    <property type="entry name" value="S-adenosyl-L-methionine-dependent methyltransferases"/>
    <property type="match status" value="1"/>
</dbReference>
<dbReference type="OrthoDB" id="9808140at2"/>
<sequence>MQSTYYKGRQAAAYNQSWKQFSERTHAVACSMLDFERLQQPVGVQGRPRRILDVACGTGLLLHNLSIRFPHAELYGVDASQEMLAQAYLRLYDHAHVHFTQASLTGGKRAGLPYEPESFDLITCTNAFHYFSDPVATLHGLSELLLPQGQLLIEDYARRTFPFPWPLFEWLIKRVDPQHRHAFILEEAQELCQQAGLEVRTATRFPIDLLWKGWALLAWSGSVY</sequence>
<keyword evidence="1" id="KW-0489">Methyltransferase</keyword>
<keyword evidence="2" id="KW-1185">Reference proteome</keyword>
<dbReference type="CDD" id="cd02440">
    <property type="entry name" value="AdoMet_MTases"/>
    <property type="match status" value="1"/>
</dbReference>
<dbReference type="InParanoid" id="D6TG31"/>
<name>D6TG31_KTERA</name>
<dbReference type="GO" id="GO:0032259">
    <property type="term" value="P:methylation"/>
    <property type="evidence" value="ECO:0007669"/>
    <property type="project" value="UniProtKB-KW"/>
</dbReference>
<dbReference type="STRING" id="485913.Krac_10227"/>
<comment type="caution">
    <text evidence="1">The sequence shown here is derived from an EMBL/GenBank/DDBJ whole genome shotgun (WGS) entry which is preliminary data.</text>
</comment>
<reference evidence="1 2" key="1">
    <citation type="journal article" date="2011" name="Stand. Genomic Sci.">
        <title>Non-contiguous finished genome sequence and contextual data of the filamentous soil bacterium Ktedonobacter racemifer type strain (SOSP1-21).</title>
        <authorList>
            <person name="Chang Y.J."/>
            <person name="Land M."/>
            <person name="Hauser L."/>
            <person name="Chertkov O."/>
            <person name="Del Rio T.G."/>
            <person name="Nolan M."/>
            <person name="Copeland A."/>
            <person name="Tice H."/>
            <person name="Cheng J.F."/>
            <person name="Lucas S."/>
            <person name="Han C."/>
            <person name="Goodwin L."/>
            <person name="Pitluck S."/>
            <person name="Ivanova N."/>
            <person name="Ovchinikova G."/>
            <person name="Pati A."/>
            <person name="Chen A."/>
            <person name="Palaniappan K."/>
            <person name="Mavromatis K."/>
            <person name="Liolios K."/>
            <person name="Brettin T."/>
            <person name="Fiebig A."/>
            <person name="Rohde M."/>
            <person name="Abt B."/>
            <person name="Goker M."/>
            <person name="Detter J.C."/>
            <person name="Woyke T."/>
            <person name="Bristow J."/>
            <person name="Eisen J.A."/>
            <person name="Markowitz V."/>
            <person name="Hugenholtz P."/>
            <person name="Kyrpides N.C."/>
            <person name="Klenk H.P."/>
            <person name="Lapidus A."/>
        </authorList>
    </citation>
    <scope>NUCLEOTIDE SEQUENCE [LARGE SCALE GENOMIC DNA]</scope>
    <source>
        <strain evidence="2">DSM 44963</strain>
    </source>
</reference>
<dbReference type="AlphaFoldDB" id="D6TG31"/>
<dbReference type="EMBL" id="ADVG01000001">
    <property type="protein sequence ID" value="EFH88733.1"/>
    <property type="molecule type" value="Genomic_DNA"/>
</dbReference>
<dbReference type="PANTHER" id="PTHR43861:SF1">
    <property type="entry name" value="TRANS-ACONITATE 2-METHYLTRANSFERASE"/>
    <property type="match status" value="1"/>
</dbReference>
<organism evidence="1 2">
    <name type="scientific">Ktedonobacter racemifer DSM 44963</name>
    <dbReference type="NCBI Taxonomy" id="485913"/>
    <lineage>
        <taxon>Bacteria</taxon>
        <taxon>Bacillati</taxon>
        <taxon>Chloroflexota</taxon>
        <taxon>Ktedonobacteria</taxon>
        <taxon>Ktedonobacterales</taxon>
        <taxon>Ktedonobacteraceae</taxon>
        <taxon>Ktedonobacter</taxon>
    </lineage>
</organism>
<accession>D6TG31</accession>
<gene>
    <name evidence="1" type="ORF">Krac_10227</name>
</gene>